<dbReference type="EMBL" id="RCZG01000004">
    <property type="protein sequence ID" value="TPG34138.1"/>
    <property type="molecule type" value="Genomic_DNA"/>
</dbReference>
<dbReference type="Gene3D" id="1.20.1260.10">
    <property type="match status" value="1"/>
</dbReference>
<organism evidence="4 5">
    <name type="scientific">Mycolicibacterium hodleri</name>
    <dbReference type="NCBI Taxonomy" id="49897"/>
    <lineage>
        <taxon>Bacteria</taxon>
        <taxon>Bacillati</taxon>
        <taxon>Actinomycetota</taxon>
        <taxon>Actinomycetes</taxon>
        <taxon>Mycobacteriales</taxon>
        <taxon>Mycobacteriaceae</taxon>
        <taxon>Mycolicibacterium</taxon>
    </lineage>
</organism>
<feature type="signal peptide" evidence="2">
    <location>
        <begin position="1"/>
        <end position="24"/>
    </location>
</feature>
<evidence type="ECO:0000256" key="1">
    <source>
        <dbReference type="SAM" id="MobiDB-lite"/>
    </source>
</evidence>
<evidence type="ECO:0000259" key="3">
    <source>
        <dbReference type="Pfam" id="PF03713"/>
    </source>
</evidence>
<gene>
    <name evidence="4" type="ORF">EAH80_11010</name>
</gene>
<dbReference type="InterPro" id="IPR005183">
    <property type="entry name" value="DUF305_CopM-like"/>
</dbReference>
<keyword evidence="2" id="KW-0732">Signal</keyword>
<sequence>MFSSTTAVKSTVLAAAFAAALVVAGCTDTASDTSTSATTSSSAGMSGSMPGMDHGGSSTSAAPSATRSDFNDADVMFLQMMYPHHAQAVDMAKLVPSRSQNQQLITLAQNIEKAQEPEMTQMTGLLTSFGKPAPTTEMSGHDMPGMGAMPGMMSAEQMTTLTGLSGAAFDKMWLQMMIDHHSGAIDMSNTELRDGTNPDAKKLAQAIIANQQAEIIQMRGMLGQG</sequence>
<reference evidence="4 5" key="1">
    <citation type="journal article" date="2019" name="Environ. Microbiol.">
        <title>Species interactions and distinct microbial communities in high Arctic permafrost affected cryosols are associated with the CH4 and CO2 gas fluxes.</title>
        <authorList>
            <person name="Altshuler I."/>
            <person name="Hamel J."/>
            <person name="Turney S."/>
            <person name="Magnuson E."/>
            <person name="Levesque R."/>
            <person name="Greer C."/>
            <person name="Whyte L.G."/>
        </authorList>
    </citation>
    <scope>NUCLEOTIDE SEQUENCE [LARGE SCALE GENOMIC DNA]</scope>
    <source>
        <strain evidence="4 5">S5.20</strain>
    </source>
</reference>
<dbReference type="PANTHER" id="PTHR36933">
    <property type="entry name" value="SLL0788 PROTEIN"/>
    <property type="match status" value="1"/>
</dbReference>
<dbReference type="Proteomes" id="UP000320095">
    <property type="component" value="Unassembled WGS sequence"/>
</dbReference>
<dbReference type="OrthoDB" id="26872at2"/>
<proteinExistence type="predicted"/>
<accession>A0A502E8S7</accession>
<comment type="caution">
    <text evidence="4">The sequence shown here is derived from an EMBL/GenBank/DDBJ whole genome shotgun (WGS) entry which is preliminary data.</text>
</comment>
<evidence type="ECO:0000313" key="5">
    <source>
        <dbReference type="Proteomes" id="UP000320095"/>
    </source>
</evidence>
<keyword evidence="5" id="KW-1185">Reference proteome</keyword>
<evidence type="ECO:0000256" key="2">
    <source>
        <dbReference type="SAM" id="SignalP"/>
    </source>
</evidence>
<dbReference type="AlphaFoldDB" id="A0A502E8S7"/>
<protein>
    <submittedName>
        <fullName evidence="4">DUF305 domain-containing protein</fullName>
    </submittedName>
</protein>
<name>A0A502E8S7_9MYCO</name>
<dbReference type="RefSeq" id="WP_140690365.1">
    <property type="nucleotide sequence ID" value="NZ_RCZG01000004.1"/>
</dbReference>
<evidence type="ECO:0000313" key="4">
    <source>
        <dbReference type="EMBL" id="TPG34138.1"/>
    </source>
</evidence>
<feature type="domain" description="DUF305" evidence="3">
    <location>
        <begin position="74"/>
        <end position="222"/>
    </location>
</feature>
<feature type="region of interest" description="Disordered" evidence="1">
    <location>
        <begin position="30"/>
        <end position="66"/>
    </location>
</feature>
<feature type="chain" id="PRO_5038721231" evidence="2">
    <location>
        <begin position="25"/>
        <end position="225"/>
    </location>
</feature>
<dbReference type="Pfam" id="PF03713">
    <property type="entry name" value="DUF305"/>
    <property type="match status" value="1"/>
</dbReference>
<dbReference type="InterPro" id="IPR012347">
    <property type="entry name" value="Ferritin-like"/>
</dbReference>
<dbReference type="PANTHER" id="PTHR36933:SF1">
    <property type="entry name" value="SLL0788 PROTEIN"/>
    <property type="match status" value="1"/>
</dbReference>